<reference evidence="7 8" key="1">
    <citation type="journal article" date="2019" name="Int. J. Syst. Evol. Microbiol.">
        <title>The Global Catalogue of Microorganisms (GCM) 10K type strain sequencing project: providing services to taxonomists for standard genome sequencing and annotation.</title>
        <authorList>
            <consortium name="The Broad Institute Genomics Platform"/>
            <consortium name="The Broad Institute Genome Sequencing Center for Infectious Disease"/>
            <person name="Wu L."/>
            <person name="Ma J."/>
        </authorList>
    </citation>
    <scope>NUCLEOTIDE SEQUENCE [LARGE SCALE GENOMIC DNA]</scope>
    <source>
        <strain evidence="7 8">JCM 16009</strain>
    </source>
</reference>
<evidence type="ECO:0000256" key="1">
    <source>
        <dbReference type="ARBA" id="ARBA00005417"/>
    </source>
</evidence>
<keyword evidence="2" id="KW-0813">Transport</keyword>
<comment type="caution">
    <text evidence="7">The sequence shown here is derived from an EMBL/GenBank/DDBJ whole genome shotgun (WGS) entry which is preliminary data.</text>
</comment>
<proteinExistence type="inferred from homology"/>
<dbReference type="SMART" id="SM00382">
    <property type="entry name" value="AAA"/>
    <property type="match status" value="1"/>
</dbReference>
<dbReference type="GO" id="GO:0005524">
    <property type="term" value="F:ATP binding"/>
    <property type="evidence" value="ECO:0007669"/>
    <property type="project" value="UniProtKB-KW"/>
</dbReference>
<evidence type="ECO:0000256" key="5">
    <source>
        <dbReference type="ARBA" id="ARBA00022970"/>
    </source>
</evidence>
<sequence length="231" mass="24228">MSLLEIRGLVAGYGRAPVLRDVDLVVEEGDALAIIGRNGSGKTSLLATIYGGTTIFSGTILVRGEPLDTRRGFRAAAHGIALAPQGKHLLPNLSVAENLMLGAASRRRGVWTLDTVYDLFPVLAQRARKPGTALSGGQQQMVSIGRALMANPALLLLDEPSEGLAPVLIDQIVDALATIHSTGTSTVIVEQHLELVTRTSREFAVMNKGQLALGGPIADVGVADLRGLLAL</sequence>
<dbReference type="RefSeq" id="WP_344420295.1">
    <property type="nucleotide sequence ID" value="NZ_BAAAQK010000017.1"/>
</dbReference>
<dbReference type="PROSITE" id="PS50893">
    <property type="entry name" value="ABC_TRANSPORTER_2"/>
    <property type="match status" value="1"/>
</dbReference>
<dbReference type="InterPro" id="IPR027417">
    <property type="entry name" value="P-loop_NTPase"/>
</dbReference>
<dbReference type="InterPro" id="IPR003593">
    <property type="entry name" value="AAA+_ATPase"/>
</dbReference>
<accession>A0ABN2NAY3</accession>
<keyword evidence="4 7" id="KW-0067">ATP-binding</keyword>
<dbReference type="PROSITE" id="PS00211">
    <property type="entry name" value="ABC_TRANSPORTER_1"/>
    <property type="match status" value="1"/>
</dbReference>
<evidence type="ECO:0000256" key="2">
    <source>
        <dbReference type="ARBA" id="ARBA00022448"/>
    </source>
</evidence>
<dbReference type="EMBL" id="BAAAQK010000017">
    <property type="protein sequence ID" value="GAA1859463.1"/>
    <property type="molecule type" value="Genomic_DNA"/>
</dbReference>
<dbReference type="Proteomes" id="UP001500449">
    <property type="component" value="Unassembled WGS sequence"/>
</dbReference>
<gene>
    <name evidence="7" type="ORF">GCM10009836_44610</name>
</gene>
<dbReference type="InterPro" id="IPR052156">
    <property type="entry name" value="BCAA_Transport_ATP-bd_LivF"/>
</dbReference>
<dbReference type="Pfam" id="PF00005">
    <property type="entry name" value="ABC_tran"/>
    <property type="match status" value="1"/>
</dbReference>
<keyword evidence="5" id="KW-0029">Amino-acid transport</keyword>
<dbReference type="PANTHER" id="PTHR43820:SF4">
    <property type="entry name" value="HIGH-AFFINITY BRANCHED-CHAIN AMINO ACID TRANSPORT ATP-BINDING PROTEIN LIVF"/>
    <property type="match status" value="1"/>
</dbReference>
<dbReference type="InterPro" id="IPR003439">
    <property type="entry name" value="ABC_transporter-like_ATP-bd"/>
</dbReference>
<evidence type="ECO:0000313" key="7">
    <source>
        <dbReference type="EMBL" id="GAA1859463.1"/>
    </source>
</evidence>
<evidence type="ECO:0000259" key="6">
    <source>
        <dbReference type="PROSITE" id="PS50893"/>
    </source>
</evidence>
<dbReference type="InterPro" id="IPR017871">
    <property type="entry name" value="ABC_transporter-like_CS"/>
</dbReference>
<evidence type="ECO:0000256" key="3">
    <source>
        <dbReference type="ARBA" id="ARBA00022741"/>
    </source>
</evidence>
<keyword evidence="3" id="KW-0547">Nucleotide-binding</keyword>
<name>A0ABN2NAY3_9PSEU</name>
<evidence type="ECO:0000313" key="8">
    <source>
        <dbReference type="Proteomes" id="UP001500449"/>
    </source>
</evidence>
<dbReference type="Gene3D" id="3.40.50.300">
    <property type="entry name" value="P-loop containing nucleotide triphosphate hydrolases"/>
    <property type="match status" value="1"/>
</dbReference>
<dbReference type="PANTHER" id="PTHR43820">
    <property type="entry name" value="HIGH-AFFINITY BRANCHED-CHAIN AMINO ACID TRANSPORT ATP-BINDING PROTEIN LIVF"/>
    <property type="match status" value="1"/>
</dbReference>
<protein>
    <submittedName>
        <fullName evidence="7">ABC transporter ATP-binding protein</fullName>
    </submittedName>
</protein>
<evidence type="ECO:0000256" key="4">
    <source>
        <dbReference type="ARBA" id="ARBA00022840"/>
    </source>
</evidence>
<dbReference type="SUPFAM" id="SSF52540">
    <property type="entry name" value="P-loop containing nucleoside triphosphate hydrolases"/>
    <property type="match status" value="1"/>
</dbReference>
<dbReference type="CDD" id="cd03224">
    <property type="entry name" value="ABC_TM1139_LivF_branched"/>
    <property type="match status" value="1"/>
</dbReference>
<feature type="domain" description="ABC transporter" evidence="6">
    <location>
        <begin position="4"/>
        <end position="231"/>
    </location>
</feature>
<organism evidence="7 8">
    <name type="scientific">Pseudonocardia ailaonensis</name>
    <dbReference type="NCBI Taxonomy" id="367279"/>
    <lineage>
        <taxon>Bacteria</taxon>
        <taxon>Bacillati</taxon>
        <taxon>Actinomycetota</taxon>
        <taxon>Actinomycetes</taxon>
        <taxon>Pseudonocardiales</taxon>
        <taxon>Pseudonocardiaceae</taxon>
        <taxon>Pseudonocardia</taxon>
    </lineage>
</organism>
<keyword evidence="8" id="KW-1185">Reference proteome</keyword>
<comment type="similarity">
    <text evidence="1">Belongs to the ABC transporter superfamily.</text>
</comment>